<name>A0A2P2NFT4_RHIMU</name>
<protein>
    <submittedName>
        <fullName evidence="1">Uncharacterized protein</fullName>
    </submittedName>
</protein>
<reference evidence="1" key="1">
    <citation type="submission" date="2018-02" db="EMBL/GenBank/DDBJ databases">
        <title>Rhizophora mucronata_Transcriptome.</title>
        <authorList>
            <person name="Meera S.P."/>
            <person name="Sreeshan A."/>
            <person name="Augustine A."/>
        </authorList>
    </citation>
    <scope>NUCLEOTIDE SEQUENCE</scope>
    <source>
        <tissue evidence="1">Leaf</tissue>
    </source>
</reference>
<proteinExistence type="predicted"/>
<dbReference type="AlphaFoldDB" id="A0A2P2NFT4"/>
<accession>A0A2P2NFT4</accession>
<sequence>MAPRHSNPDGTVATLQPSLSSSFRVTILFISSASANSTCKPLKRELECGCSDDSPDPEMGGVMDGQI</sequence>
<dbReference type="EMBL" id="GGEC01060863">
    <property type="protein sequence ID" value="MBX41347.1"/>
    <property type="molecule type" value="Transcribed_RNA"/>
</dbReference>
<evidence type="ECO:0000313" key="1">
    <source>
        <dbReference type="EMBL" id="MBX41347.1"/>
    </source>
</evidence>
<organism evidence="1">
    <name type="scientific">Rhizophora mucronata</name>
    <name type="common">Asiatic mangrove</name>
    <dbReference type="NCBI Taxonomy" id="61149"/>
    <lineage>
        <taxon>Eukaryota</taxon>
        <taxon>Viridiplantae</taxon>
        <taxon>Streptophyta</taxon>
        <taxon>Embryophyta</taxon>
        <taxon>Tracheophyta</taxon>
        <taxon>Spermatophyta</taxon>
        <taxon>Magnoliopsida</taxon>
        <taxon>eudicotyledons</taxon>
        <taxon>Gunneridae</taxon>
        <taxon>Pentapetalae</taxon>
        <taxon>rosids</taxon>
        <taxon>fabids</taxon>
        <taxon>Malpighiales</taxon>
        <taxon>Rhizophoraceae</taxon>
        <taxon>Rhizophora</taxon>
    </lineage>
</organism>